<dbReference type="AlphaFoldDB" id="A0A811NRA6"/>
<accession>A0A811NRA6</accession>
<evidence type="ECO:0000313" key="1">
    <source>
        <dbReference type="EMBL" id="CAD6225595.1"/>
    </source>
</evidence>
<comment type="caution">
    <text evidence="1">The sequence shown here is derived from an EMBL/GenBank/DDBJ whole genome shotgun (WGS) entry which is preliminary data.</text>
</comment>
<protein>
    <submittedName>
        <fullName evidence="1">Uncharacterized protein</fullName>
    </submittedName>
</protein>
<proteinExistence type="predicted"/>
<gene>
    <name evidence="1" type="ORF">NCGR_LOCUS17604</name>
</gene>
<organism evidence="1 2">
    <name type="scientific">Miscanthus lutarioriparius</name>
    <dbReference type="NCBI Taxonomy" id="422564"/>
    <lineage>
        <taxon>Eukaryota</taxon>
        <taxon>Viridiplantae</taxon>
        <taxon>Streptophyta</taxon>
        <taxon>Embryophyta</taxon>
        <taxon>Tracheophyta</taxon>
        <taxon>Spermatophyta</taxon>
        <taxon>Magnoliopsida</taxon>
        <taxon>Liliopsida</taxon>
        <taxon>Poales</taxon>
        <taxon>Poaceae</taxon>
        <taxon>PACMAD clade</taxon>
        <taxon>Panicoideae</taxon>
        <taxon>Andropogonodae</taxon>
        <taxon>Andropogoneae</taxon>
        <taxon>Saccharinae</taxon>
        <taxon>Miscanthus</taxon>
    </lineage>
</organism>
<keyword evidence="2" id="KW-1185">Reference proteome</keyword>
<sequence>MGNQILNNLHSSFANLLHSRQLKIRLASYLEDLSPASPTAILMENWKVQAHAFHHRLRTEDEEPAKEAKVHEAGW</sequence>
<dbReference type="Proteomes" id="UP000604825">
    <property type="component" value="Unassembled WGS sequence"/>
</dbReference>
<name>A0A811NRA6_9POAL</name>
<dbReference type="EMBL" id="CAJGYO010000004">
    <property type="protein sequence ID" value="CAD6225595.1"/>
    <property type="molecule type" value="Genomic_DNA"/>
</dbReference>
<reference evidence="1" key="1">
    <citation type="submission" date="2020-10" db="EMBL/GenBank/DDBJ databases">
        <authorList>
            <person name="Han B."/>
            <person name="Lu T."/>
            <person name="Zhao Q."/>
            <person name="Huang X."/>
            <person name="Zhao Y."/>
        </authorList>
    </citation>
    <scope>NUCLEOTIDE SEQUENCE</scope>
</reference>
<evidence type="ECO:0000313" key="2">
    <source>
        <dbReference type="Proteomes" id="UP000604825"/>
    </source>
</evidence>